<sequence length="178" mass="19688">MLCVAVRAEVAAGAADSVCCTETIAKAGACTGCCLIDFQTTRYSATALDLSTLILCCTEKVMRDKHWDALLKHYHTVLQDTLRAAGITDPDSVYSWEHFMRRLGEMSGYALLLAPMMLHFLNADQAEVKELQGSVTSLMNEDDTTSQAAPASFNIQWSAEVKRRVGDIVDDMVRWGWM</sequence>
<dbReference type="InterPro" id="IPR004119">
    <property type="entry name" value="EcKL"/>
</dbReference>
<dbReference type="InParanoid" id="A0A6P8Y200"/>
<dbReference type="GeneID" id="117639030"/>
<dbReference type="RefSeq" id="XP_034230265.1">
    <property type="nucleotide sequence ID" value="XM_034374374.1"/>
</dbReference>
<evidence type="ECO:0000313" key="2">
    <source>
        <dbReference type="RefSeq" id="XP_034230265.1"/>
    </source>
</evidence>
<evidence type="ECO:0000313" key="1">
    <source>
        <dbReference type="Proteomes" id="UP000515158"/>
    </source>
</evidence>
<reference evidence="2" key="1">
    <citation type="submission" date="2025-08" db="UniProtKB">
        <authorList>
            <consortium name="RefSeq"/>
        </authorList>
    </citation>
    <scope>IDENTIFICATION</scope>
    <source>
        <tissue evidence="2">Total insect</tissue>
    </source>
</reference>
<accession>A0A6P8Y200</accession>
<organism evidence="2">
    <name type="scientific">Thrips palmi</name>
    <name type="common">Melon thrips</name>
    <dbReference type="NCBI Taxonomy" id="161013"/>
    <lineage>
        <taxon>Eukaryota</taxon>
        <taxon>Metazoa</taxon>
        <taxon>Ecdysozoa</taxon>
        <taxon>Arthropoda</taxon>
        <taxon>Hexapoda</taxon>
        <taxon>Insecta</taxon>
        <taxon>Pterygota</taxon>
        <taxon>Neoptera</taxon>
        <taxon>Paraneoptera</taxon>
        <taxon>Thysanoptera</taxon>
        <taxon>Terebrantia</taxon>
        <taxon>Thripoidea</taxon>
        <taxon>Thripidae</taxon>
        <taxon>Thrips</taxon>
    </lineage>
</organism>
<dbReference type="Proteomes" id="UP000515158">
    <property type="component" value="Unplaced"/>
</dbReference>
<dbReference type="InterPro" id="IPR011009">
    <property type="entry name" value="Kinase-like_dom_sf"/>
</dbReference>
<dbReference type="KEGG" id="tpal:117639030"/>
<dbReference type="AlphaFoldDB" id="A0A6P8Y200"/>
<protein>
    <submittedName>
        <fullName evidence="2">Uncharacterized protein LOC117639030 isoform X1</fullName>
    </submittedName>
</protein>
<dbReference type="SUPFAM" id="SSF56112">
    <property type="entry name" value="Protein kinase-like (PK-like)"/>
    <property type="match status" value="1"/>
</dbReference>
<dbReference type="Pfam" id="PF02958">
    <property type="entry name" value="EcKL"/>
    <property type="match status" value="1"/>
</dbReference>
<name>A0A6P8Y200_THRPL</name>
<dbReference type="PANTHER" id="PTHR11012">
    <property type="entry name" value="PROTEIN KINASE-LIKE DOMAIN-CONTAINING"/>
    <property type="match status" value="1"/>
</dbReference>
<dbReference type="PANTHER" id="PTHR11012:SF8">
    <property type="entry name" value="JUVENILE HORMONE-INDUCIBLE PROTEIN 26"/>
    <property type="match status" value="1"/>
</dbReference>
<dbReference type="OrthoDB" id="191037at2759"/>
<keyword evidence="1" id="KW-1185">Reference proteome</keyword>
<proteinExistence type="predicted"/>
<gene>
    <name evidence="2" type="primary">LOC117639030</name>
</gene>